<dbReference type="EMBL" id="CM029053">
    <property type="protein sequence ID" value="KAG2546709.1"/>
    <property type="molecule type" value="Genomic_DNA"/>
</dbReference>
<gene>
    <name evidence="2" type="ORF">PVAP13_9KG040257</name>
</gene>
<proteinExistence type="predicted"/>
<feature type="compositionally biased region" description="Basic residues" evidence="1">
    <location>
        <begin position="1"/>
        <end position="10"/>
    </location>
</feature>
<dbReference type="AlphaFoldDB" id="A0A8T0NET8"/>
<protein>
    <submittedName>
        <fullName evidence="2">Uncharacterized protein</fullName>
    </submittedName>
</protein>
<accession>A0A8T0NET8</accession>
<evidence type="ECO:0000313" key="3">
    <source>
        <dbReference type="Proteomes" id="UP000823388"/>
    </source>
</evidence>
<feature type="region of interest" description="Disordered" evidence="1">
    <location>
        <begin position="1"/>
        <end position="124"/>
    </location>
</feature>
<evidence type="ECO:0000313" key="2">
    <source>
        <dbReference type="EMBL" id="KAG2546709.1"/>
    </source>
</evidence>
<organism evidence="2 3">
    <name type="scientific">Panicum virgatum</name>
    <name type="common">Blackwell switchgrass</name>
    <dbReference type="NCBI Taxonomy" id="38727"/>
    <lineage>
        <taxon>Eukaryota</taxon>
        <taxon>Viridiplantae</taxon>
        <taxon>Streptophyta</taxon>
        <taxon>Embryophyta</taxon>
        <taxon>Tracheophyta</taxon>
        <taxon>Spermatophyta</taxon>
        <taxon>Magnoliopsida</taxon>
        <taxon>Liliopsida</taxon>
        <taxon>Poales</taxon>
        <taxon>Poaceae</taxon>
        <taxon>PACMAD clade</taxon>
        <taxon>Panicoideae</taxon>
        <taxon>Panicodae</taxon>
        <taxon>Paniceae</taxon>
        <taxon>Panicinae</taxon>
        <taxon>Panicum</taxon>
        <taxon>Panicum sect. Hiantes</taxon>
    </lineage>
</organism>
<name>A0A8T0NET8_PANVG</name>
<feature type="compositionally biased region" description="Low complexity" evidence="1">
    <location>
        <begin position="68"/>
        <end position="85"/>
    </location>
</feature>
<sequence length="124" mass="13327">MSPRSNRRKNSVPEFAGPKTTGSPPRRLRSGELGHRLIRNRPPPKNRNGAAGSIKPEAARKKARRLLRSPLSAPSSSISPSRLLRWGAGRRGSQEPGQSDPAQRSRRRGRAAAAAETGLGPGLL</sequence>
<evidence type="ECO:0000256" key="1">
    <source>
        <dbReference type="SAM" id="MobiDB-lite"/>
    </source>
</evidence>
<dbReference type="Proteomes" id="UP000823388">
    <property type="component" value="Chromosome 9K"/>
</dbReference>
<keyword evidence="3" id="KW-1185">Reference proteome</keyword>
<comment type="caution">
    <text evidence="2">The sequence shown here is derived from an EMBL/GenBank/DDBJ whole genome shotgun (WGS) entry which is preliminary data.</text>
</comment>
<reference evidence="2" key="1">
    <citation type="submission" date="2020-05" db="EMBL/GenBank/DDBJ databases">
        <title>WGS assembly of Panicum virgatum.</title>
        <authorList>
            <person name="Lovell J.T."/>
            <person name="Jenkins J."/>
            <person name="Shu S."/>
            <person name="Juenger T.E."/>
            <person name="Schmutz J."/>
        </authorList>
    </citation>
    <scope>NUCLEOTIDE SEQUENCE</scope>
    <source>
        <strain evidence="2">AP13</strain>
    </source>
</reference>